<accession>A0A1T5CRJ8</accession>
<dbReference type="Proteomes" id="UP000190044">
    <property type="component" value="Unassembled WGS sequence"/>
</dbReference>
<keyword evidence="2" id="KW-1185">Reference proteome</keyword>
<evidence type="ECO:0000313" key="2">
    <source>
        <dbReference type="Proteomes" id="UP000190044"/>
    </source>
</evidence>
<name>A0A1T5CRJ8_9SPHN</name>
<gene>
    <name evidence="1" type="ORF">SAMN06295937_101156</name>
</gene>
<reference evidence="2" key="1">
    <citation type="submission" date="2017-02" db="EMBL/GenBank/DDBJ databases">
        <authorList>
            <person name="Varghese N."/>
            <person name="Submissions S."/>
        </authorList>
    </citation>
    <scope>NUCLEOTIDE SEQUENCE [LARGE SCALE GENOMIC DNA]</scope>
    <source>
        <strain evidence="2">R11H</strain>
    </source>
</reference>
<dbReference type="AlphaFoldDB" id="A0A1T5CRJ8"/>
<dbReference type="RefSeq" id="WP_079638661.1">
    <property type="nucleotide sequence ID" value="NZ_FUYP01000011.1"/>
</dbReference>
<organism evidence="1 2">
    <name type="scientific">Sphingopyxis flava</name>
    <dbReference type="NCBI Taxonomy" id="1507287"/>
    <lineage>
        <taxon>Bacteria</taxon>
        <taxon>Pseudomonadati</taxon>
        <taxon>Pseudomonadota</taxon>
        <taxon>Alphaproteobacteria</taxon>
        <taxon>Sphingomonadales</taxon>
        <taxon>Sphingomonadaceae</taxon>
        <taxon>Sphingopyxis</taxon>
    </lineage>
</organism>
<dbReference type="EMBL" id="FUYP01000011">
    <property type="protein sequence ID" value="SKB62115.1"/>
    <property type="molecule type" value="Genomic_DNA"/>
</dbReference>
<protein>
    <submittedName>
        <fullName evidence="1">Uncharacterized protein</fullName>
    </submittedName>
</protein>
<proteinExistence type="predicted"/>
<evidence type="ECO:0000313" key="1">
    <source>
        <dbReference type="EMBL" id="SKB62115.1"/>
    </source>
</evidence>
<sequence>MSDYPPLTPEEEETLTALQYQQAMAEWSAAETARLAELALFEPLNDCGDLPTVLAALTAIEESDVSEDVKARIDRIKIVLNVDLQSLINRRDMLSVPNPEPVNPLAEEEA</sequence>